<evidence type="ECO:0000313" key="1">
    <source>
        <dbReference type="EMBL" id="RNB56857.1"/>
    </source>
</evidence>
<proteinExistence type="predicted"/>
<comment type="caution">
    <text evidence="1">The sequence shown here is derived from an EMBL/GenBank/DDBJ whole genome shotgun (WGS) entry which is preliminary data.</text>
</comment>
<protein>
    <submittedName>
        <fullName evidence="1">Uncharacterized protein</fullName>
    </submittedName>
</protein>
<evidence type="ECO:0000313" key="2">
    <source>
        <dbReference type="Proteomes" id="UP000268829"/>
    </source>
</evidence>
<dbReference type="RefSeq" id="WP_122904821.1">
    <property type="nucleotide sequence ID" value="NZ_CP154342.1"/>
</dbReference>
<dbReference type="EMBL" id="RHHS01000027">
    <property type="protein sequence ID" value="RNB56857.1"/>
    <property type="molecule type" value="Genomic_DNA"/>
</dbReference>
<dbReference type="OrthoDB" id="2476208at2"/>
<accession>A0A3M8B1K3</accession>
<organism evidence="1 2">
    <name type="scientific">Brevibacillus gelatini</name>
    <dbReference type="NCBI Taxonomy" id="1655277"/>
    <lineage>
        <taxon>Bacteria</taxon>
        <taxon>Bacillati</taxon>
        <taxon>Bacillota</taxon>
        <taxon>Bacilli</taxon>
        <taxon>Bacillales</taxon>
        <taxon>Paenibacillaceae</taxon>
        <taxon>Brevibacillus</taxon>
    </lineage>
</organism>
<dbReference type="Proteomes" id="UP000268829">
    <property type="component" value="Unassembled WGS sequence"/>
</dbReference>
<gene>
    <name evidence="1" type="ORF">EDM57_11060</name>
</gene>
<reference evidence="1 2" key="1">
    <citation type="submission" date="2018-10" db="EMBL/GenBank/DDBJ databases">
        <title>Phylogenomics of Brevibacillus.</title>
        <authorList>
            <person name="Dunlap C."/>
        </authorList>
    </citation>
    <scope>NUCLEOTIDE SEQUENCE [LARGE SCALE GENOMIC DNA]</scope>
    <source>
        <strain evidence="1 2">DSM 100115</strain>
    </source>
</reference>
<sequence length="199" mass="22728">MRKSKIVLLFGSYLLAFLIGGFSQNVFSYAENVHGAYLSDDERKDLVTITNKFDEKFKPIGFEELLQGNENILTAPDSILGDQQEDADTSIFGRQKNYIYKNKSNGTIILMSVSKRLGVQHEQWQHSIYYSNARYNSPDNDLKAYYADIYPPINAYHYSFEKFGYSVSCILVSNSSYDSGANTLAEFVKQVDIFLRENV</sequence>
<dbReference type="AlphaFoldDB" id="A0A3M8B1K3"/>
<keyword evidence="2" id="KW-1185">Reference proteome</keyword>
<name>A0A3M8B1K3_9BACL</name>